<reference evidence="9 10" key="1">
    <citation type="submission" date="2018-03" db="EMBL/GenBank/DDBJ databases">
        <title>Genomic Encyclopedia of Archaeal and Bacterial Type Strains, Phase II (KMG-II): from individual species to whole genera.</title>
        <authorList>
            <person name="Goeker M."/>
        </authorList>
    </citation>
    <scope>NUCLEOTIDE SEQUENCE [LARGE SCALE GENOMIC DNA]</scope>
    <source>
        <strain evidence="9 10">DSM 28354</strain>
    </source>
</reference>
<keyword evidence="3" id="KW-0540">Nuclease</keyword>
<dbReference type="GO" id="GO:0016787">
    <property type="term" value="F:hydrolase activity"/>
    <property type="evidence" value="ECO:0007669"/>
    <property type="project" value="UniProtKB-KW"/>
</dbReference>
<keyword evidence="5" id="KW-0378">Hydrolase</keyword>
<dbReference type="SUPFAM" id="SSF88723">
    <property type="entry name" value="PIN domain-like"/>
    <property type="match status" value="1"/>
</dbReference>
<evidence type="ECO:0000256" key="4">
    <source>
        <dbReference type="ARBA" id="ARBA00022723"/>
    </source>
</evidence>
<keyword evidence="2" id="KW-1277">Toxin-antitoxin system</keyword>
<protein>
    <recommendedName>
        <fullName evidence="8">PIN domain-containing protein</fullName>
    </recommendedName>
</protein>
<evidence type="ECO:0000313" key="10">
    <source>
        <dbReference type="Proteomes" id="UP000238375"/>
    </source>
</evidence>
<gene>
    <name evidence="9" type="ORF">CLV58_107246</name>
</gene>
<sequence length="126" mass="14178">MIVDSNVIIYAIQDNNEQLKDYLTSQLERICTSDIVRIEVIGYHKNTPTVRDQFELFFESIATFVISEAIVSKAITLRQQRKRSLADSIIAATALIHSMPVLTNNVADFTDINGLQVIRLADVLNP</sequence>
<evidence type="ECO:0000256" key="6">
    <source>
        <dbReference type="ARBA" id="ARBA00022842"/>
    </source>
</evidence>
<dbReference type="Pfam" id="PF01850">
    <property type="entry name" value="PIN"/>
    <property type="match status" value="1"/>
</dbReference>
<dbReference type="InterPro" id="IPR002716">
    <property type="entry name" value="PIN_dom"/>
</dbReference>
<name>A0A2T0T3B5_9BACT</name>
<comment type="similarity">
    <text evidence="7">Belongs to the PINc/VapC protein family.</text>
</comment>
<feature type="domain" description="PIN" evidence="8">
    <location>
        <begin position="1"/>
        <end position="106"/>
    </location>
</feature>
<evidence type="ECO:0000256" key="1">
    <source>
        <dbReference type="ARBA" id="ARBA00001946"/>
    </source>
</evidence>
<evidence type="ECO:0000256" key="3">
    <source>
        <dbReference type="ARBA" id="ARBA00022722"/>
    </source>
</evidence>
<accession>A0A2T0T3B5</accession>
<comment type="caution">
    <text evidence="9">The sequence shown here is derived from an EMBL/GenBank/DDBJ whole genome shotgun (WGS) entry which is preliminary data.</text>
</comment>
<dbReference type="EMBL" id="PVTE01000007">
    <property type="protein sequence ID" value="PRY40152.1"/>
    <property type="molecule type" value="Genomic_DNA"/>
</dbReference>
<dbReference type="CDD" id="cd18738">
    <property type="entry name" value="PIN_VapC4-5_FitB-like"/>
    <property type="match status" value="1"/>
</dbReference>
<dbReference type="Proteomes" id="UP000238375">
    <property type="component" value="Unassembled WGS sequence"/>
</dbReference>
<evidence type="ECO:0000256" key="7">
    <source>
        <dbReference type="ARBA" id="ARBA00038093"/>
    </source>
</evidence>
<evidence type="ECO:0000256" key="2">
    <source>
        <dbReference type="ARBA" id="ARBA00022649"/>
    </source>
</evidence>
<dbReference type="InterPro" id="IPR029060">
    <property type="entry name" value="PIN-like_dom_sf"/>
</dbReference>
<dbReference type="GO" id="GO:0004518">
    <property type="term" value="F:nuclease activity"/>
    <property type="evidence" value="ECO:0007669"/>
    <property type="project" value="UniProtKB-KW"/>
</dbReference>
<evidence type="ECO:0000259" key="8">
    <source>
        <dbReference type="Pfam" id="PF01850"/>
    </source>
</evidence>
<dbReference type="RefSeq" id="WP_106137773.1">
    <property type="nucleotide sequence ID" value="NZ_PVTE01000007.1"/>
</dbReference>
<evidence type="ECO:0000313" key="9">
    <source>
        <dbReference type="EMBL" id="PRY40152.1"/>
    </source>
</evidence>
<dbReference type="PANTHER" id="PTHR33653:SF1">
    <property type="entry name" value="RIBONUCLEASE VAPC2"/>
    <property type="match status" value="1"/>
</dbReference>
<dbReference type="PANTHER" id="PTHR33653">
    <property type="entry name" value="RIBONUCLEASE VAPC2"/>
    <property type="match status" value="1"/>
</dbReference>
<organism evidence="9 10">
    <name type="scientific">Spirosoma oryzae</name>
    <dbReference type="NCBI Taxonomy" id="1469603"/>
    <lineage>
        <taxon>Bacteria</taxon>
        <taxon>Pseudomonadati</taxon>
        <taxon>Bacteroidota</taxon>
        <taxon>Cytophagia</taxon>
        <taxon>Cytophagales</taxon>
        <taxon>Cytophagaceae</taxon>
        <taxon>Spirosoma</taxon>
    </lineage>
</organism>
<evidence type="ECO:0000256" key="5">
    <source>
        <dbReference type="ARBA" id="ARBA00022801"/>
    </source>
</evidence>
<keyword evidence="4" id="KW-0479">Metal-binding</keyword>
<comment type="cofactor">
    <cofactor evidence="1">
        <name>Mg(2+)</name>
        <dbReference type="ChEBI" id="CHEBI:18420"/>
    </cofactor>
</comment>
<dbReference type="GO" id="GO:0046872">
    <property type="term" value="F:metal ion binding"/>
    <property type="evidence" value="ECO:0007669"/>
    <property type="project" value="UniProtKB-KW"/>
</dbReference>
<dbReference type="Gene3D" id="3.40.50.1010">
    <property type="entry name" value="5'-nuclease"/>
    <property type="match status" value="1"/>
</dbReference>
<dbReference type="OrthoDB" id="676982at2"/>
<dbReference type="AlphaFoldDB" id="A0A2T0T3B5"/>
<keyword evidence="6" id="KW-0460">Magnesium</keyword>
<dbReference type="InterPro" id="IPR050556">
    <property type="entry name" value="Type_II_TA_system_RNase"/>
</dbReference>
<keyword evidence="10" id="KW-1185">Reference proteome</keyword>
<proteinExistence type="inferred from homology"/>